<dbReference type="AlphaFoldDB" id="A0A176JYV3"/>
<dbReference type="RefSeq" id="WP_068348277.1">
    <property type="nucleotide sequence ID" value="NZ_JFHK01000020.1"/>
</dbReference>
<dbReference type="Gene3D" id="3.30.460.10">
    <property type="entry name" value="Beta Polymerase, domain 2"/>
    <property type="match status" value="1"/>
</dbReference>
<proteinExistence type="predicted"/>
<evidence type="ECO:0000313" key="1">
    <source>
        <dbReference type="EMBL" id="OAA29133.1"/>
    </source>
</evidence>
<dbReference type="STRING" id="1453497.AT15_03855"/>
<dbReference type="Pfam" id="PF04229">
    <property type="entry name" value="GrpB"/>
    <property type="match status" value="1"/>
</dbReference>
<dbReference type="Proteomes" id="UP000077339">
    <property type="component" value="Unassembled WGS sequence"/>
</dbReference>
<protein>
    <recommendedName>
        <fullName evidence="3">GrpB family protein</fullName>
    </recommendedName>
</protein>
<comment type="caution">
    <text evidence="1">The sequence shown here is derived from an EMBL/GenBank/DDBJ whole genome shotgun (WGS) entry which is preliminary data.</text>
</comment>
<sequence>MSETDPIIIVPYDSRWPEAFILEQKRIKALLGAEVRIEHIGSTSVANLCAKPIIDIMIGIESLDNAKKYIRALEKLDYTYVPEYEAELPERRYFEKKGFHIHMVEFDRDFWKSHIFFRDFLRTHTDLAREYCKLKKRLAIAHTNEREKYTKAKEPFIQKVLKNMYRKGESSK</sequence>
<gene>
    <name evidence="1" type="ORF">AT15_03855</name>
</gene>
<name>A0A176JYV3_9BACT</name>
<dbReference type="InterPro" id="IPR007344">
    <property type="entry name" value="GrpB/CoaE"/>
</dbReference>
<evidence type="ECO:0008006" key="3">
    <source>
        <dbReference type="Google" id="ProtNLM"/>
    </source>
</evidence>
<dbReference type="InterPro" id="IPR043519">
    <property type="entry name" value="NT_sf"/>
</dbReference>
<dbReference type="PANTHER" id="PTHR34822">
    <property type="entry name" value="GRPB DOMAIN PROTEIN (AFU_ORTHOLOGUE AFUA_1G01530)"/>
    <property type="match status" value="1"/>
</dbReference>
<dbReference type="SUPFAM" id="SSF81301">
    <property type="entry name" value="Nucleotidyltransferase"/>
    <property type="match status" value="1"/>
</dbReference>
<dbReference type="PANTHER" id="PTHR34822:SF1">
    <property type="entry name" value="GRPB FAMILY PROTEIN"/>
    <property type="match status" value="1"/>
</dbReference>
<evidence type="ECO:0000313" key="2">
    <source>
        <dbReference type="Proteomes" id="UP000077339"/>
    </source>
</evidence>
<reference evidence="1 2" key="1">
    <citation type="submission" date="2014-02" db="EMBL/GenBank/DDBJ databases">
        <title>Kosmotoga genome sequencing.</title>
        <authorList>
            <person name="Pollo S.M."/>
            <person name="Charchuk R."/>
            <person name="Nesbo C.L."/>
        </authorList>
    </citation>
    <scope>NUCLEOTIDE SEQUENCE [LARGE SCALE GENOMIC DNA]</scope>
    <source>
        <strain evidence="1 2">S304</strain>
    </source>
</reference>
<keyword evidence="2" id="KW-1185">Reference proteome</keyword>
<accession>A0A176JYV3</accession>
<dbReference type="PATRIC" id="fig|1453497.3.peg.763"/>
<dbReference type="EMBL" id="JFHK01000020">
    <property type="protein sequence ID" value="OAA29133.1"/>
    <property type="molecule type" value="Genomic_DNA"/>
</dbReference>
<organism evidence="1 2">
    <name type="scientific">Kosmotoga arenicorallina S304</name>
    <dbReference type="NCBI Taxonomy" id="1453497"/>
    <lineage>
        <taxon>Bacteria</taxon>
        <taxon>Thermotogati</taxon>
        <taxon>Thermotogota</taxon>
        <taxon>Thermotogae</taxon>
        <taxon>Kosmotogales</taxon>
        <taxon>Kosmotogaceae</taxon>
        <taxon>Kosmotoga</taxon>
    </lineage>
</organism>